<organism evidence="1">
    <name type="scientific">marine sediment metagenome</name>
    <dbReference type="NCBI Taxonomy" id="412755"/>
    <lineage>
        <taxon>unclassified sequences</taxon>
        <taxon>metagenomes</taxon>
        <taxon>ecological metagenomes</taxon>
    </lineage>
</organism>
<protein>
    <submittedName>
        <fullName evidence="1">Uncharacterized protein</fullName>
    </submittedName>
</protein>
<comment type="caution">
    <text evidence="1">The sequence shown here is derived from an EMBL/GenBank/DDBJ whole genome shotgun (WGS) entry which is preliminary data.</text>
</comment>
<sequence>MGSEKQMDRLQRIKEVEDEILKSMESWPHWKRAVAYRYLYNLGIRVDDIDRVINIGLKEEVERESRPIGPI</sequence>
<dbReference type="EMBL" id="LAZR01039020">
    <property type="protein sequence ID" value="KKL18049.1"/>
    <property type="molecule type" value="Genomic_DNA"/>
</dbReference>
<evidence type="ECO:0000313" key="1">
    <source>
        <dbReference type="EMBL" id="KKL18049.1"/>
    </source>
</evidence>
<gene>
    <name evidence="1" type="ORF">LCGC14_2479410</name>
</gene>
<name>A0A0F9B812_9ZZZZ</name>
<dbReference type="AlphaFoldDB" id="A0A0F9B812"/>
<proteinExistence type="predicted"/>
<accession>A0A0F9B812</accession>
<reference evidence="1" key="1">
    <citation type="journal article" date="2015" name="Nature">
        <title>Complex archaea that bridge the gap between prokaryotes and eukaryotes.</title>
        <authorList>
            <person name="Spang A."/>
            <person name="Saw J.H."/>
            <person name="Jorgensen S.L."/>
            <person name="Zaremba-Niedzwiedzka K."/>
            <person name="Martijn J."/>
            <person name="Lind A.E."/>
            <person name="van Eijk R."/>
            <person name="Schleper C."/>
            <person name="Guy L."/>
            <person name="Ettema T.J."/>
        </authorList>
    </citation>
    <scope>NUCLEOTIDE SEQUENCE</scope>
</reference>